<dbReference type="RefSeq" id="WP_303283662.1">
    <property type="nucleotide sequence ID" value="NZ_BAABCZ010000012.1"/>
</dbReference>
<dbReference type="SMART" id="SM00450">
    <property type="entry name" value="RHOD"/>
    <property type="match status" value="1"/>
</dbReference>
<accession>A0ABT8X544</accession>
<evidence type="ECO:0000259" key="1">
    <source>
        <dbReference type="PROSITE" id="PS50206"/>
    </source>
</evidence>
<dbReference type="Gene3D" id="3.40.250.10">
    <property type="entry name" value="Rhodanese-like domain"/>
    <property type="match status" value="1"/>
</dbReference>
<evidence type="ECO:0000313" key="2">
    <source>
        <dbReference type="EMBL" id="MDO5989015.1"/>
    </source>
</evidence>
<comment type="caution">
    <text evidence="2">The sequence shown here is derived from an EMBL/GenBank/DDBJ whole genome shotgun (WGS) entry which is preliminary data.</text>
</comment>
<dbReference type="CDD" id="cd00158">
    <property type="entry name" value="RHOD"/>
    <property type="match status" value="1"/>
</dbReference>
<proteinExistence type="predicted"/>
<dbReference type="PANTHER" id="PTHR45431">
    <property type="entry name" value="RHODANESE-LIKE DOMAIN-CONTAINING PROTEIN 15, CHLOROPLASTIC"/>
    <property type="match status" value="1"/>
</dbReference>
<dbReference type="PROSITE" id="PS50206">
    <property type="entry name" value="RHODANESE_3"/>
    <property type="match status" value="1"/>
</dbReference>
<dbReference type="InterPro" id="IPR001763">
    <property type="entry name" value="Rhodanese-like_dom"/>
</dbReference>
<name>A0ABT8X544_9FLAO</name>
<reference evidence="2" key="1">
    <citation type="submission" date="2023-07" db="EMBL/GenBank/DDBJ databases">
        <title>Two novel species in the genus Flavivirga.</title>
        <authorList>
            <person name="Kwon K."/>
        </authorList>
    </citation>
    <scope>NUCLEOTIDE SEQUENCE</scope>
    <source>
        <strain evidence="2">KACC 14157</strain>
    </source>
</reference>
<dbReference type="Proteomes" id="UP001176891">
    <property type="component" value="Unassembled WGS sequence"/>
</dbReference>
<keyword evidence="3" id="KW-1185">Reference proteome</keyword>
<gene>
    <name evidence="2" type="ORF">Q4Q39_16545</name>
</gene>
<dbReference type="EMBL" id="JAUOEM010000006">
    <property type="protein sequence ID" value="MDO5989015.1"/>
    <property type="molecule type" value="Genomic_DNA"/>
</dbReference>
<dbReference type="InterPro" id="IPR036873">
    <property type="entry name" value="Rhodanese-like_dom_sf"/>
</dbReference>
<dbReference type="PROSITE" id="PS51257">
    <property type="entry name" value="PROKAR_LIPOPROTEIN"/>
    <property type="match status" value="1"/>
</dbReference>
<dbReference type="InterPro" id="IPR052367">
    <property type="entry name" value="Thiosulfate_ST/Rhodanese-like"/>
</dbReference>
<protein>
    <submittedName>
        <fullName evidence="2">Rhodanese-like domain-containing protein</fullName>
    </submittedName>
</protein>
<dbReference type="SUPFAM" id="SSF52821">
    <property type="entry name" value="Rhodanese/Cell cycle control phosphatase"/>
    <property type="match status" value="1"/>
</dbReference>
<sequence>MKRLLIFLCTIFSIGATSCKESLSKDVIKVVSPKEVKTLLIEKSLQIIDVRTPKEFKEGYIEGAQNIDFFSDDFDENIKKLDKTKPVILYCKSGRRSAKSSRKLFDAGFTEIYDIEGGILRWKKEGFHIKTE</sequence>
<dbReference type="PANTHER" id="PTHR45431:SF3">
    <property type="entry name" value="RHODANESE-LIKE DOMAIN-CONTAINING PROTEIN 15, CHLOROPLASTIC"/>
    <property type="match status" value="1"/>
</dbReference>
<feature type="domain" description="Rhodanese" evidence="1">
    <location>
        <begin position="41"/>
        <end position="131"/>
    </location>
</feature>
<dbReference type="Pfam" id="PF00581">
    <property type="entry name" value="Rhodanese"/>
    <property type="match status" value="1"/>
</dbReference>
<organism evidence="2 3">
    <name type="scientific">Flavivirga amylovorans</name>
    <dbReference type="NCBI Taxonomy" id="870486"/>
    <lineage>
        <taxon>Bacteria</taxon>
        <taxon>Pseudomonadati</taxon>
        <taxon>Bacteroidota</taxon>
        <taxon>Flavobacteriia</taxon>
        <taxon>Flavobacteriales</taxon>
        <taxon>Flavobacteriaceae</taxon>
        <taxon>Flavivirga</taxon>
    </lineage>
</organism>
<evidence type="ECO:0000313" key="3">
    <source>
        <dbReference type="Proteomes" id="UP001176891"/>
    </source>
</evidence>